<dbReference type="Proteomes" id="UP001589747">
    <property type="component" value="Unassembled WGS sequence"/>
</dbReference>
<sequence>MSMFIIRIIANACITRYNRGERQVEGIVNSYTALNEEDRELVYAEIYTKRPDLVPVVEGSA</sequence>
<protein>
    <submittedName>
        <fullName evidence="1">Uncharacterized protein</fullName>
    </submittedName>
</protein>
<evidence type="ECO:0000313" key="2">
    <source>
        <dbReference type="Proteomes" id="UP001589747"/>
    </source>
</evidence>
<gene>
    <name evidence="1" type="ORF">ACFFSY_29430</name>
</gene>
<organism evidence="1 2">
    <name type="scientific">Paenibacillus aurantiacus</name>
    <dbReference type="NCBI Taxonomy" id="1936118"/>
    <lineage>
        <taxon>Bacteria</taxon>
        <taxon>Bacillati</taxon>
        <taxon>Bacillota</taxon>
        <taxon>Bacilli</taxon>
        <taxon>Bacillales</taxon>
        <taxon>Paenibacillaceae</taxon>
        <taxon>Paenibacillus</taxon>
    </lineage>
</organism>
<name>A0ABV5KXX4_9BACL</name>
<comment type="caution">
    <text evidence="1">The sequence shown here is derived from an EMBL/GenBank/DDBJ whole genome shotgun (WGS) entry which is preliminary data.</text>
</comment>
<dbReference type="EMBL" id="JBHMDO010000047">
    <property type="protein sequence ID" value="MFB9330085.1"/>
    <property type="molecule type" value="Genomic_DNA"/>
</dbReference>
<accession>A0ABV5KXX4</accession>
<evidence type="ECO:0000313" key="1">
    <source>
        <dbReference type="EMBL" id="MFB9330085.1"/>
    </source>
</evidence>
<reference evidence="1 2" key="1">
    <citation type="submission" date="2024-09" db="EMBL/GenBank/DDBJ databases">
        <authorList>
            <person name="Sun Q."/>
            <person name="Mori K."/>
        </authorList>
    </citation>
    <scope>NUCLEOTIDE SEQUENCE [LARGE SCALE GENOMIC DNA]</scope>
    <source>
        <strain evidence="1 2">TISTR 2452</strain>
    </source>
</reference>
<keyword evidence="2" id="KW-1185">Reference proteome</keyword>
<proteinExistence type="predicted"/>
<dbReference type="RefSeq" id="WP_377500942.1">
    <property type="nucleotide sequence ID" value="NZ_JBHMDO010000047.1"/>
</dbReference>